<keyword evidence="3" id="KW-1185">Reference proteome</keyword>
<evidence type="ECO:0000313" key="2">
    <source>
        <dbReference type="EMBL" id="PKV98956.1"/>
    </source>
</evidence>
<dbReference type="EMBL" id="PJMW01000001">
    <property type="protein sequence ID" value="PKV98956.1"/>
    <property type="molecule type" value="Genomic_DNA"/>
</dbReference>
<proteinExistence type="predicted"/>
<dbReference type="InterPro" id="IPR001387">
    <property type="entry name" value="Cro/C1-type_HTH"/>
</dbReference>
<reference evidence="2 3" key="1">
    <citation type="submission" date="2017-12" db="EMBL/GenBank/DDBJ databases">
        <title>Sequencing the genomes of 1000 Actinobacteria strains.</title>
        <authorList>
            <person name="Klenk H.-P."/>
        </authorList>
    </citation>
    <scope>NUCLEOTIDE SEQUENCE [LARGE SCALE GENOMIC DNA]</scope>
    <source>
        <strain evidence="2 3">DSM 44489</strain>
    </source>
</reference>
<protein>
    <submittedName>
        <fullName evidence="2">Helix-turn-helix protein</fullName>
    </submittedName>
</protein>
<dbReference type="Pfam" id="PF13560">
    <property type="entry name" value="HTH_31"/>
    <property type="match status" value="1"/>
</dbReference>
<dbReference type="InterPro" id="IPR010982">
    <property type="entry name" value="Lambda_DNA-bd_dom_sf"/>
</dbReference>
<evidence type="ECO:0000259" key="1">
    <source>
        <dbReference type="PROSITE" id="PS50943"/>
    </source>
</evidence>
<name>A0A2N3WYK6_9NOCA</name>
<comment type="caution">
    <text evidence="2">The sequence shown here is derived from an EMBL/GenBank/DDBJ whole genome shotgun (WGS) entry which is preliminary data.</text>
</comment>
<dbReference type="Gene3D" id="1.10.260.40">
    <property type="entry name" value="lambda repressor-like DNA-binding domains"/>
    <property type="match status" value="1"/>
</dbReference>
<sequence length="469" mass="50878">MAQTPKVLDPSLSPAARFGAELRRYRTERRLSLAGLGRSVHVSGDLLGRIEKAERSASPELVASLDATLSANGALLQLAAAVRAPSPTEVQSAVTGVKWAREQNTASGEIRIETPAGQYFRGSSRDALLVPGHHNNGVIELDLGDRHRAFAARRRTQSLIVAAVEQIDRMSHYASSTGRVTDTELSRLPTAYELDDLTLGLLWAVTNLDDDLLDDDANLYDFVSSDADSERISEVAVTLSATSMMWLGSAYCARHILDNADVLTTTPQYWTAEHSGEAASGWLLFRHKLDYLRRTANLTTGSSQPGRTFCLPPAAVTGLAQPDRILLFLAVALMESFGIRVALTSSTDYADVPGFVIDQDGTAIIANWIGGEGVWQIDVCRDRPRFSEFSGAVRQSAQANLLTSASPHARLRTLSEYLAIDWVWTVERCAAIASTGLAGLIRPRSRLLSLAGIERACAFLAARPLDQAY</sequence>
<dbReference type="SMART" id="SM00530">
    <property type="entry name" value="HTH_XRE"/>
    <property type="match status" value="1"/>
</dbReference>
<dbReference type="CDD" id="cd00093">
    <property type="entry name" value="HTH_XRE"/>
    <property type="match status" value="1"/>
</dbReference>
<dbReference type="OrthoDB" id="4541472at2"/>
<dbReference type="PROSITE" id="PS50943">
    <property type="entry name" value="HTH_CROC1"/>
    <property type="match status" value="1"/>
</dbReference>
<dbReference type="GO" id="GO:0003677">
    <property type="term" value="F:DNA binding"/>
    <property type="evidence" value="ECO:0007669"/>
    <property type="project" value="InterPro"/>
</dbReference>
<accession>A0A2N3WYK6</accession>
<dbReference type="RefSeq" id="WP_101463333.1">
    <property type="nucleotide sequence ID" value="NZ_PJMW01000001.1"/>
</dbReference>
<evidence type="ECO:0000313" key="3">
    <source>
        <dbReference type="Proteomes" id="UP000233766"/>
    </source>
</evidence>
<organism evidence="2 3">
    <name type="scientific">Nocardia fluminea</name>
    <dbReference type="NCBI Taxonomy" id="134984"/>
    <lineage>
        <taxon>Bacteria</taxon>
        <taxon>Bacillati</taxon>
        <taxon>Actinomycetota</taxon>
        <taxon>Actinomycetes</taxon>
        <taxon>Mycobacteriales</taxon>
        <taxon>Nocardiaceae</taxon>
        <taxon>Nocardia</taxon>
    </lineage>
</organism>
<feature type="domain" description="HTH cro/C1-type" evidence="1">
    <location>
        <begin position="22"/>
        <end position="76"/>
    </location>
</feature>
<dbReference type="Proteomes" id="UP000233766">
    <property type="component" value="Unassembled WGS sequence"/>
</dbReference>
<dbReference type="AlphaFoldDB" id="A0A2N3WYK6"/>
<dbReference type="SUPFAM" id="SSF47413">
    <property type="entry name" value="lambda repressor-like DNA-binding domains"/>
    <property type="match status" value="1"/>
</dbReference>
<gene>
    <name evidence="2" type="ORF">ATK86_0993</name>
</gene>